<dbReference type="HOGENOM" id="CLU_168041_2_0_9"/>
<dbReference type="OrthoDB" id="2969753at2"/>
<evidence type="ECO:0000313" key="1">
    <source>
        <dbReference type="EMBL" id="AIC94085.1"/>
    </source>
</evidence>
<organism evidence="1 2">
    <name type="scientific">Shouchella lehensis G1</name>
    <dbReference type="NCBI Taxonomy" id="1246626"/>
    <lineage>
        <taxon>Bacteria</taxon>
        <taxon>Bacillati</taxon>
        <taxon>Bacillota</taxon>
        <taxon>Bacilli</taxon>
        <taxon>Bacillales</taxon>
        <taxon>Bacillaceae</taxon>
        <taxon>Shouchella</taxon>
    </lineage>
</organism>
<dbReference type="KEGG" id="ble:BleG1_1502"/>
<dbReference type="AlphaFoldDB" id="A0A060LWE2"/>
<dbReference type="InterPro" id="IPR020277">
    <property type="entry name" value="DUF2624"/>
</dbReference>
<reference evidence="1 2" key="1">
    <citation type="journal article" date="2014" name="Gene">
        <title>A comparative genomic analysis of the alkalitolerant soil bacterium Bacillus lehensis G1.</title>
        <authorList>
            <person name="Noor Y.M."/>
            <person name="Samsulrizal N.H."/>
            <person name="Jema'on N.A."/>
            <person name="Low K.O."/>
            <person name="Ramli A.N."/>
            <person name="Alias N.I."/>
            <person name="Damis S.I."/>
            <person name="Fuzi S.F."/>
            <person name="Isa M.N."/>
            <person name="Murad A.M."/>
            <person name="Raih M.F."/>
            <person name="Bakar F.D."/>
            <person name="Najimudin N."/>
            <person name="Mahadi N.M."/>
            <person name="Illias R.M."/>
        </authorList>
    </citation>
    <scope>NUCLEOTIDE SEQUENCE [LARGE SCALE GENOMIC DNA]</scope>
    <source>
        <strain evidence="1 2">G1</strain>
    </source>
</reference>
<dbReference type="Pfam" id="PF11116">
    <property type="entry name" value="DUF2624"/>
    <property type="match status" value="1"/>
</dbReference>
<gene>
    <name evidence="1" type="ORF">BleG1_1502</name>
</gene>
<sequence>MNFIMQQLINQKINSISKEEFLQLAEKQGYPLTSQQADSVLRILRQQTINVGNKKQVEAIINQLTNETDSYVSTTVSQLFQKYSHML</sequence>
<dbReference type="RefSeq" id="WP_038478976.1">
    <property type="nucleotide sequence ID" value="NZ_CP003923.1"/>
</dbReference>
<dbReference type="PATRIC" id="fig|1246626.3.peg.1492"/>
<evidence type="ECO:0000313" key="2">
    <source>
        <dbReference type="Proteomes" id="UP000027142"/>
    </source>
</evidence>
<accession>A0A060LWE2</accession>
<dbReference type="EMBL" id="CP003923">
    <property type="protein sequence ID" value="AIC94085.1"/>
    <property type="molecule type" value="Genomic_DNA"/>
</dbReference>
<name>A0A060LWE2_9BACI</name>
<evidence type="ECO:0008006" key="3">
    <source>
        <dbReference type="Google" id="ProtNLM"/>
    </source>
</evidence>
<proteinExistence type="predicted"/>
<dbReference type="Proteomes" id="UP000027142">
    <property type="component" value="Chromosome"/>
</dbReference>
<protein>
    <recommendedName>
        <fullName evidence="3">DUF2624 domain-containing protein</fullName>
    </recommendedName>
</protein>
<keyword evidence="2" id="KW-1185">Reference proteome</keyword>